<dbReference type="InterPro" id="IPR012334">
    <property type="entry name" value="Pectin_lyas_fold"/>
</dbReference>
<dbReference type="RefSeq" id="WP_309723963.1">
    <property type="nucleotide sequence ID" value="NZ_JARWAM010000013.1"/>
</dbReference>
<dbReference type="SUPFAM" id="SSF51126">
    <property type="entry name" value="Pectin lyase-like"/>
    <property type="match status" value="1"/>
</dbReference>
<accession>A0ABU1HHK2</accession>
<feature type="domain" description="Filamentous haemagglutinin FhaB/tRNA nuclease CdiA-like TPS" evidence="2">
    <location>
        <begin position="93"/>
        <end position="213"/>
    </location>
</feature>
<dbReference type="EMBL" id="JARWAM010000013">
    <property type="protein sequence ID" value="MDR5906962.1"/>
    <property type="molecule type" value="Genomic_DNA"/>
</dbReference>
<feature type="region of interest" description="Disordered" evidence="1">
    <location>
        <begin position="2575"/>
        <end position="2598"/>
    </location>
</feature>
<dbReference type="InterPro" id="IPR024973">
    <property type="entry name" value="ESPR"/>
</dbReference>
<reference evidence="3 4" key="1">
    <citation type="submission" date="2023-04" db="EMBL/GenBank/DDBJ databases">
        <title>A long-awaited taxogenomic arrangement of the family Halomonadaceae.</title>
        <authorList>
            <person name="De La Haba R."/>
            <person name="Chuvochina M."/>
            <person name="Wittouck S."/>
            <person name="Arahal D.R."/>
            <person name="Sanchez-Porro C."/>
            <person name="Hugenholtz P."/>
            <person name="Ventosa A."/>
        </authorList>
    </citation>
    <scope>NUCLEOTIDE SEQUENCE [LARGE SCALE GENOMIC DNA]</scope>
    <source>
        <strain evidence="3 4">DSM 26770</strain>
    </source>
</reference>
<evidence type="ECO:0000313" key="4">
    <source>
        <dbReference type="Proteomes" id="UP001251374"/>
    </source>
</evidence>
<dbReference type="InterPro" id="IPR010069">
    <property type="entry name" value="CdiA_FHA1_rpt"/>
</dbReference>
<dbReference type="NCBIfam" id="TIGR01731">
    <property type="entry name" value="fil_hemag_20aa"/>
    <property type="match status" value="33"/>
</dbReference>
<dbReference type="Pfam" id="PF13018">
    <property type="entry name" value="ESPR"/>
    <property type="match status" value="1"/>
</dbReference>
<feature type="compositionally biased region" description="Polar residues" evidence="1">
    <location>
        <begin position="91"/>
        <end position="105"/>
    </location>
</feature>
<sequence>MNRHCYRLIFNKVKGHWVVASEAASSEGQEGVATPRCHIPPAPIVRCPLLVSFRPLTWSVMLALGLVAVPVHAQIAPDLSAPGSQRPHVVNSANGTPQVNITSPNAKGVSRNAYRQFDVDGKGAILNNSRSAASTQIGGWVQGNPNLANGEARVIVNEVNSSNPSRLHGAVEVAGRRAEVVIANPAGIDVNGAGFINAQGITLTTGQPQYRNGALEGYRVEGGSVRIHGNGFDAGDADYAAILTRAAEVQAGVWAEELEVVAGANRISADRQTIDTIDGRGAAPDVAIDVAHLGGMYAGKIHLMATERGVGVHHAGDMAAGEIVVAADGRITNRGQIAAQGDMHLASRDDIANHGSMSAGDTLVVTSGGELANRDSGTITARNDVKLSAVDLSSDSGSLLAAGMRDDGTWNATGDLTMSATQGIDGSGQHIAAGGFYAQAETVALRDSHTQAREIEIAAGQAGIDARGATLSAQEALSTRTSGTLRTDGARVVADRLTLDVGSLSNIGGDIAQLGEPSLALRLDAFDNTSGRVASNSGLDIAAQALDNSAGILQAVDDLTLNTGRLNNRDGDIVAGDALAVEASGDIDNTQGQWRAERIDIAASGLDNTAGLISAHGGDLYAQLNELDNTQGRLESAGDLTLDIADTLTNVDGDIVHAGDGMAQIDATHIAGSDGLIVSQGDLTLDARDIVLDGATTSAESIALHAENLSHRQGEMQQFGDADDLTLTIGQLLDNSGGLIAGNAGLDITAQALSNTAGTLQAVDDITINAGSLNNRDGDIVAGDALAVEASGDIDNTQGQWRATRIDVAANGLDNTAGLISVNGGDLTLDIADVLTNVDGDIVHAGDGMAQIDATHIAGRDGLIVSQGRLALRGEDIVLDGAATSAESIALHAENLSHRQGEMQQFGDADDLTLSIGQALDNSEGRIAGNAGLDITAQALTNTAGTLQAVDDLSINAGSLNNRDGDIVTGGQLSVTASGSVDNRGGDLIGEQGIALRAASLDNRSGMLGALQGQLTVEAGALDNTQGRVETAGDLSLDIAGTLTNADGEIVHAGDGVAQVDATRLDGSDGLIASQGSLMLAADNIDFDGAITSAERITVQAGRLSHHRGEMSQYGDDAELLLAIYEELDNREGWIVSHADLSVDAGDLVNRSGMLQAAGNLSLDSGELDNRQGEILAGGSLFFDADGRLDNSGGRVLASRDATLLATSLVNVDGLLATLEGDLALDIVGAINNRRGRVEAGGELTSVSRALDNRDGEIVATRTDLDTQARSLDNRGGLIAARESLELASGEFDNAGGTLQAGGDLSLDTHDKALLNTQAGTILGEGDVSLTVGGLDNTAGLIGAGTRLDLQASSVTNRNGGALLSEADMQLAAASLDNRGGQLQALGDASLDIGGTLSNQGGLIRAGKTLEVSASQVSNRQTQGDDQGIEARAIQLEAGELDNRQGTIRADRLADIQMDEGVNNRDGLISSLDTLAIRANDIDNRDGTLIADRSLDLTTAKLTGDGRVLSLGDLALRLASDFTLAEGGELMAAGDLHLASSGTIDNRGKLRAGETLDIDAARLINAASGELSGTTTHIDAGHLTNRGLIDGVETLIAADVLENLGSGRIYGDRLGIEAGTLNNDNEDGQAAVIAARERLNLGVGNLTNRDDALIFSAGDMAIGGSLNGSGQARGQAGRVRNASATIEALGNLSLSTARLDNTNEHFETELVQVADLPQGIYIQPQGWDEKLPVGAFTWVSGGNYGRYRHRDSGVTVSRWTEYDIERTQYESQVVHSQPGQILAGGDIHLSGGNLLNDKSRIIAGGEVSGDLVNLSNIEATGQRIFDETGMRRQSSTSTRREQDCGEQGCPSRRVTYRYYTDWEPHTGQSSETFLMPASEVREGGTFSGSGTQLAAHSAASLNASAQGANGAQVSLQTNRSGASVIEVPALRPPVANAESSLALGDWIASVREGLEGLAAMPADIQRLVASHHSLDEGDVERLTALLNDMVGRSSASPADAAPLGVIRSVMPTINLPANSLFQVNPAPTAHYLVETDPRFTNQREWLGSDYMLNALQSDPSTTHKRLGDGFYEQRVVNEQIMQLTGQRYLAGHGNDDDQYRALMNAGITFAEQHGLRPGVALTAEQMAQLTSDIVWLVEQTVTLEDGSTVTVLVPQVYVRVREGDLQGDGTLIAGNSLALDVKNDIANTGTLAGRELVSLTAENIANLGGRIGGNRVDLDARNDLDNIGGQITAGDSLALQAGRDLTLASTSERLAGLYVTEAGGRLSATAGRDLSVVGADLDSAGDLRLGAGRDLDITSTLSHETRWGGISKRSELEREASLSAGNDLILDAGRDLTLTAVDVSAQGSGLLSAGRDLSLETLTTQESLRSWRNTTRESEEIGTQLEIGGSLALLAGQDITARAAQLNAGDDLTLSAGRDISLDAGRSQQYEETRRGRTHTIDSQTRVQSTTLEAGGDLNLQAGNDLRLTASQLQAGGSAALMAGNRIDLLTAQEEDYSLYEYRRSGLFSSRHQRDEVRDIREVGTQINAGNDIALVSGGDQSYRGVRLDAGQDLALLSGGNIAFDMASDLRQESHERSRSSFVRQSASGEGTTRETLRQNELVAQGEILIEAEQGIHALYAARGDESLDQAIERTVANNPDLAWLQALQGRDDVTWESIEAFRDEWSYSQSGLSPIASTILTAVVSYYTAGAVSGMVGNLSGAAAGSQATFAAGATTASGTTIAAGSGNAILSGMAGGAVGSGVGAFSQGSDWQEAAWRGGITGGFTGYLSGGTYYDNPITLTQDAGKFLAEANFMDFAKTAMYVGMKPLISDAQRKVAEELGVNPDELNWLLMASSIAGDSILDENEVRYKWRDEQFSQSDYVGGRGWLHRGFGHTVFDAVDTALTYQGLPTNTVRNYLYDTARPAEYNSFTGHSLGTGDAAYLARYGHVEQAYLHSLPLGIVAPPNAEVTLGSWDLINGGRLGLLFNWDANVVPAWPWQHPFGHYYEFIETSD</sequence>
<proteinExistence type="predicted"/>
<feature type="region of interest" description="Disordered" evidence="1">
    <location>
        <begin position="1826"/>
        <end position="1848"/>
    </location>
</feature>
<evidence type="ECO:0000313" key="3">
    <source>
        <dbReference type="EMBL" id="MDR5906962.1"/>
    </source>
</evidence>
<dbReference type="InterPro" id="IPR011050">
    <property type="entry name" value="Pectin_lyase_fold/virulence"/>
</dbReference>
<dbReference type="Proteomes" id="UP001251374">
    <property type="component" value="Unassembled WGS sequence"/>
</dbReference>
<organism evidence="3 4">
    <name type="scientific">Franzmannia qiaohouensis</name>
    <dbReference type="NCBI Taxonomy" id="1329370"/>
    <lineage>
        <taxon>Bacteria</taxon>
        <taxon>Pseudomonadati</taxon>
        <taxon>Pseudomonadota</taxon>
        <taxon>Gammaproteobacteria</taxon>
        <taxon>Oceanospirillales</taxon>
        <taxon>Halomonadaceae</taxon>
        <taxon>Franzmannia</taxon>
    </lineage>
</organism>
<feature type="region of interest" description="Disordered" evidence="1">
    <location>
        <begin position="84"/>
        <end position="105"/>
    </location>
</feature>
<gene>
    <name evidence="3" type="ORF">QC821_16905</name>
</gene>
<protein>
    <submittedName>
        <fullName evidence="3">Filamentous hemagglutinin N-terminal domain-containing protein</fullName>
    </submittedName>
</protein>
<dbReference type="InterPro" id="IPR008619">
    <property type="entry name" value="Filamentous_hemagglutn_rpt"/>
</dbReference>
<dbReference type="InterPro" id="IPR008638">
    <property type="entry name" value="FhaB/CdiA-like_TPS"/>
</dbReference>
<evidence type="ECO:0000259" key="2">
    <source>
        <dbReference type="SMART" id="SM00912"/>
    </source>
</evidence>
<dbReference type="Pfam" id="PF13332">
    <property type="entry name" value="Fil_haemagg_2"/>
    <property type="match status" value="3"/>
</dbReference>
<dbReference type="Pfam" id="PF05860">
    <property type="entry name" value="TPS"/>
    <property type="match status" value="1"/>
</dbReference>
<evidence type="ECO:0000256" key="1">
    <source>
        <dbReference type="SAM" id="MobiDB-lite"/>
    </source>
</evidence>
<dbReference type="Gene3D" id="2.160.20.10">
    <property type="entry name" value="Single-stranded right-handed beta-helix, Pectin lyase-like"/>
    <property type="match status" value="1"/>
</dbReference>
<dbReference type="NCBIfam" id="TIGR01901">
    <property type="entry name" value="adhes_NPXG"/>
    <property type="match status" value="1"/>
</dbReference>
<comment type="caution">
    <text evidence="3">The sequence shown here is derived from an EMBL/GenBank/DDBJ whole genome shotgun (WGS) entry which is preliminary data.</text>
</comment>
<feature type="compositionally biased region" description="Polar residues" evidence="1">
    <location>
        <begin position="2580"/>
        <end position="2591"/>
    </location>
</feature>
<keyword evidence="4" id="KW-1185">Reference proteome</keyword>
<dbReference type="Pfam" id="PF05594">
    <property type="entry name" value="Fil_haemagg"/>
    <property type="match status" value="15"/>
</dbReference>
<dbReference type="InterPro" id="IPR025157">
    <property type="entry name" value="Hemagglutinin_rpt"/>
</dbReference>
<name>A0ABU1HHK2_9GAMM</name>
<dbReference type="SMART" id="SM00912">
    <property type="entry name" value="Haemagg_act"/>
    <property type="match status" value="1"/>
</dbReference>